<gene>
    <name evidence="2" type="ORF">PV08_02939</name>
</gene>
<accession>A0A0D2BJ90</accession>
<dbReference type="RefSeq" id="XP_016238866.1">
    <property type="nucleotide sequence ID" value="XM_016377296.1"/>
</dbReference>
<proteinExistence type="predicted"/>
<dbReference type="GeneID" id="27330022"/>
<dbReference type="HOGENOM" id="CLU_002639_8_3_1"/>
<organism evidence="2 3">
    <name type="scientific">Exophiala spinifera</name>
    <dbReference type="NCBI Taxonomy" id="91928"/>
    <lineage>
        <taxon>Eukaryota</taxon>
        <taxon>Fungi</taxon>
        <taxon>Dikarya</taxon>
        <taxon>Ascomycota</taxon>
        <taxon>Pezizomycotina</taxon>
        <taxon>Eurotiomycetes</taxon>
        <taxon>Chaetothyriomycetidae</taxon>
        <taxon>Chaetothyriales</taxon>
        <taxon>Herpotrichiellaceae</taxon>
        <taxon>Exophiala</taxon>
    </lineage>
</organism>
<dbReference type="PANTHER" id="PTHR33112:SF10">
    <property type="entry name" value="TOL"/>
    <property type="match status" value="1"/>
</dbReference>
<keyword evidence="3" id="KW-1185">Reference proteome</keyword>
<dbReference type="STRING" id="91928.A0A0D2BJ90"/>
<evidence type="ECO:0000259" key="1">
    <source>
        <dbReference type="Pfam" id="PF06985"/>
    </source>
</evidence>
<evidence type="ECO:0000313" key="3">
    <source>
        <dbReference type="Proteomes" id="UP000053328"/>
    </source>
</evidence>
<dbReference type="Proteomes" id="UP000053328">
    <property type="component" value="Unassembled WGS sequence"/>
</dbReference>
<dbReference type="Pfam" id="PF06985">
    <property type="entry name" value="HET"/>
    <property type="match status" value="1"/>
</dbReference>
<dbReference type="PANTHER" id="PTHR33112">
    <property type="entry name" value="DOMAIN PROTEIN, PUTATIVE-RELATED"/>
    <property type="match status" value="1"/>
</dbReference>
<dbReference type="AlphaFoldDB" id="A0A0D2BJ90"/>
<reference evidence="2 3" key="1">
    <citation type="submission" date="2015-01" db="EMBL/GenBank/DDBJ databases">
        <title>The Genome Sequence of Exophiala spinifera CBS89968.</title>
        <authorList>
            <consortium name="The Broad Institute Genomics Platform"/>
            <person name="Cuomo C."/>
            <person name="de Hoog S."/>
            <person name="Gorbushina A."/>
            <person name="Stielow B."/>
            <person name="Teixiera M."/>
            <person name="Abouelleil A."/>
            <person name="Chapman S.B."/>
            <person name="Priest M."/>
            <person name="Young S.K."/>
            <person name="Wortman J."/>
            <person name="Nusbaum C."/>
            <person name="Birren B."/>
        </authorList>
    </citation>
    <scope>NUCLEOTIDE SEQUENCE [LARGE SCALE GENOMIC DNA]</scope>
    <source>
        <strain evidence="2 3">CBS 89968</strain>
    </source>
</reference>
<dbReference type="OrthoDB" id="4121234at2759"/>
<evidence type="ECO:0000313" key="2">
    <source>
        <dbReference type="EMBL" id="KIW18650.1"/>
    </source>
</evidence>
<sequence>MLPELPEYVALSHRWGKIMPLTLRKNDVETFKSGMPLSKLPKRFQDAVEIARWMDIDYIWIDSLCIIQDSDADWSSESSKMGDIYANSYCNIAAPGDDSQKGCFADRPIEMLEPSSVSEPGFGDVEKTHILGYSDFWSNSLLDMPLHRRVWVVQEQVLSPRTVHFGQDQIFWECRETKACEAYPHGIPEAFCNWRTRDWGKLDEEVISSRTHPEDARVQPQPQLLQRLYAFLTSPLRLLCKSTATPQTPMTYGLWGKTFGRYRKFKLTC</sequence>
<dbReference type="VEuPathDB" id="FungiDB:PV08_02939"/>
<dbReference type="EMBL" id="KN847493">
    <property type="protein sequence ID" value="KIW18650.1"/>
    <property type="molecule type" value="Genomic_DNA"/>
</dbReference>
<dbReference type="InterPro" id="IPR010730">
    <property type="entry name" value="HET"/>
</dbReference>
<feature type="domain" description="Heterokaryon incompatibility" evidence="1">
    <location>
        <begin position="8"/>
        <end position="155"/>
    </location>
</feature>
<name>A0A0D2BJ90_9EURO</name>
<protein>
    <recommendedName>
        <fullName evidence="1">Heterokaryon incompatibility domain-containing protein</fullName>
    </recommendedName>
</protein>